<organism evidence="1 3">
    <name type="scientific">Penicillium brevicompactum</name>
    <dbReference type="NCBI Taxonomy" id="5074"/>
    <lineage>
        <taxon>Eukaryota</taxon>
        <taxon>Fungi</taxon>
        <taxon>Dikarya</taxon>
        <taxon>Ascomycota</taxon>
        <taxon>Pezizomycotina</taxon>
        <taxon>Eurotiomycetes</taxon>
        <taxon>Eurotiomycetidae</taxon>
        <taxon>Eurotiales</taxon>
        <taxon>Aspergillaceae</taxon>
        <taxon>Penicillium</taxon>
    </lineage>
</organism>
<dbReference type="EMBL" id="JAPZBR010000002">
    <property type="protein sequence ID" value="KAJ5361746.1"/>
    <property type="molecule type" value="Genomic_DNA"/>
</dbReference>
<proteinExistence type="predicted"/>
<evidence type="ECO:0000313" key="1">
    <source>
        <dbReference type="EMBL" id="KAJ5351787.1"/>
    </source>
</evidence>
<name>A0A9W9R127_PENBR</name>
<dbReference type="Gene3D" id="3.30.70.2970">
    <property type="entry name" value="Protein of unknown function (DUF541), domain 2"/>
    <property type="match status" value="1"/>
</dbReference>
<dbReference type="Pfam" id="PF04402">
    <property type="entry name" value="SIMPL"/>
    <property type="match status" value="1"/>
</dbReference>
<protein>
    <submittedName>
        <fullName evidence="1">Uncharacterized protein</fullName>
    </submittedName>
</protein>
<dbReference type="PANTHER" id="PTHR34387">
    <property type="entry name" value="SLR1258 PROTEIN"/>
    <property type="match status" value="1"/>
</dbReference>
<evidence type="ECO:0000313" key="2">
    <source>
        <dbReference type="EMBL" id="KAJ5361746.1"/>
    </source>
</evidence>
<dbReference type="InterPro" id="IPR052022">
    <property type="entry name" value="26kDa_periplasmic_antigen"/>
</dbReference>
<dbReference type="Gene3D" id="3.30.110.170">
    <property type="entry name" value="Protein of unknown function (DUF541), domain 1"/>
    <property type="match status" value="1"/>
</dbReference>
<dbReference type="Proteomes" id="UP001148299">
    <property type="component" value="Unassembled WGS sequence"/>
</dbReference>
<comment type="caution">
    <text evidence="1">The sequence shown here is derived from an EMBL/GenBank/DDBJ whole genome shotgun (WGS) entry which is preliminary data.</text>
</comment>
<dbReference type="EMBL" id="JAPZBQ010000001">
    <property type="protein sequence ID" value="KAJ5351787.1"/>
    <property type="molecule type" value="Genomic_DNA"/>
</dbReference>
<dbReference type="PANTHER" id="PTHR34387:SF2">
    <property type="entry name" value="SLR1258 PROTEIN"/>
    <property type="match status" value="1"/>
</dbReference>
<dbReference type="Proteomes" id="UP001147695">
    <property type="component" value="Unassembled WGS sequence"/>
</dbReference>
<accession>A0A9W9R127</accession>
<dbReference type="AlphaFoldDB" id="A0A9W9R127"/>
<reference evidence="1" key="2">
    <citation type="journal article" date="2023" name="IMA Fungus">
        <title>Comparative genomic study of the Penicillium genus elucidates a diverse pangenome and 15 lateral gene transfer events.</title>
        <authorList>
            <person name="Petersen C."/>
            <person name="Sorensen T."/>
            <person name="Nielsen M.R."/>
            <person name="Sondergaard T.E."/>
            <person name="Sorensen J.L."/>
            <person name="Fitzpatrick D.A."/>
            <person name="Frisvad J.C."/>
            <person name="Nielsen K.L."/>
        </authorList>
    </citation>
    <scope>NUCLEOTIDE SEQUENCE</scope>
    <source>
        <strain evidence="1">IBT 35673</strain>
        <strain evidence="2">IBT 35675</strain>
    </source>
</reference>
<dbReference type="GO" id="GO:0006974">
    <property type="term" value="P:DNA damage response"/>
    <property type="evidence" value="ECO:0007669"/>
    <property type="project" value="TreeGrafter"/>
</dbReference>
<dbReference type="InterPro" id="IPR007497">
    <property type="entry name" value="SIMPL/DUF541"/>
</dbReference>
<gene>
    <name evidence="1" type="ORF">N7452_000761</name>
    <name evidence="2" type="ORF">N7541_002590</name>
</gene>
<reference evidence="1" key="1">
    <citation type="submission" date="2022-12" db="EMBL/GenBank/DDBJ databases">
        <authorList>
            <person name="Petersen C."/>
        </authorList>
    </citation>
    <scope>NUCLEOTIDE SEQUENCE</scope>
    <source>
        <strain evidence="1">IBT 35673</strain>
        <strain evidence="2">IBT 35675</strain>
    </source>
</reference>
<evidence type="ECO:0000313" key="3">
    <source>
        <dbReference type="Proteomes" id="UP001147695"/>
    </source>
</evidence>
<sequence>MAPLSINVTGTSSVSHAPERCTLKFCIKTNGSQQNQVAQDVTSAANDLQHWFKQFHSPEEASTTDEAPVTKFSTSNIKAWKKSRDDRDRPVEDPHYAKITFTAIFRDFSTMGRAVSALLAYPKVEIDSIDWSLTDETGKRLSSEARKLALRDAIQQADDLSEVLGRDVVAVEVTDSEYPAAPRARYLMTTQCASGYRDDSPQLDLTPQEIDVKSSLQVKFEAVNGRGTN</sequence>
<evidence type="ECO:0000313" key="4">
    <source>
        <dbReference type="Proteomes" id="UP001148299"/>
    </source>
</evidence>
<keyword evidence="4" id="KW-1185">Reference proteome</keyword>